<keyword evidence="2" id="KW-1185">Reference proteome</keyword>
<protein>
    <recommendedName>
        <fullName evidence="3">Septation ring formation regulator EzrA</fullName>
    </recommendedName>
</protein>
<dbReference type="Proteomes" id="UP000887458">
    <property type="component" value="Unassembled WGS sequence"/>
</dbReference>
<name>A0ABQ8J7B5_DERPT</name>
<gene>
    <name evidence="1" type="ORF">DERP_010795</name>
</gene>
<dbReference type="EMBL" id="NJHN03000065">
    <property type="protein sequence ID" value="KAH9418241.1"/>
    <property type="molecule type" value="Genomic_DNA"/>
</dbReference>
<sequence length="473" mass="56459">MYHLEHHHRHHHHPHSDIITGDLDIENEAERYEIADALVKHADSLQELANKDIEKYKNNSDDHSSIVRLEHDMHHTLKERTENDVRKYLNNSEDYSILIHLEHDIHRVESVSQIVHNMSQMENMTEHQLRNFHLLELELLALENRVEEEIYHLEHHHHQRQIIAGDYDKDALLKKAQQLISEAEDAVKKYGQGKHIDVQVINNEVVILKNLVKEINEATNPQALTMLEANLAEHEEIIRFEIESGQYEIADALIKHSDTLKNCTENYILKYLNHSEEDSNVKHLKIDIHLVDVVSNELYDMLFHMKNENITEHQLSHFLLLKLELLVYGNRVEKEIYHLEHSNENITTNNDFDLEIKNERYEIADLLLKHADMLKEMAEKDIQKYQNFPEDHSSIIYLKHDIQRIEHFYDYVHNNSRMENIDEDVLHHFHYMEKELLTLENRIEKEIFHLEYHHHHRQHEIIAGDYDKDALSI</sequence>
<evidence type="ECO:0000313" key="1">
    <source>
        <dbReference type="EMBL" id="KAH9418241.1"/>
    </source>
</evidence>
<accession>A0ABQ8J7B5</accession>
<evidence type="ECO:0008006" key="3">
    <source>
        <dbReference type="Google" id="ProtNLM"/>
    </source>
</evidence>
<organism evidence="1 2">
    <name type="scientific">Dermatophagoides pteronyssinus</name>
    <name type="common">European house dust mite</name>
    <dbReference type="NCBI Taxonomy" id="6956"/>
    <lineage>
        <taxon>Eukaryota</taxon>
        <taxon>Metazoa</taxon>
        <taxon>Ecdysozoa</taxon>
        <taxon>Arthropoda</taxon>
        <taxon>Chelicerata</taxon>
        <taxon>Arachnida</taxon>
        <taxon>Acari</taxon>
        <taxon>Acariformes</taxon>
        <taxon>Sarcoptiformes</taxon>
        <taxon>Astigmata</taxon>
        <taxon>Psoroptidia</taxon>
        <taxon>Analgoidea</taxon>
        <taxon>Pyroglyphidae</taxon>
        <taxon>Dermatophagoidinae</taxon>
        <taxon>Dermatophagoides</taxon>
    </lineage>
</organism>
<evidence type="ECO:0000313" key="2">
    <source>
        <dbReference type="Proteomes" id="UP000887458"/>
    </source>
</evidence>
<reference evidence="1 2" key="1">
    <citation type="journal article" date="2018" name="J. Allergy Clin. Immunol.">
        <title>High-quality assembly of Dermatophagoides pteronyssinus genome and transcriptome reveals a wide range of novel allergens.</title>
        <authorList>
            <person name="Liu X.Y."/>
            <person name="Yang K.Y."/>
            <person name="Wang M.Q."/>
            <person name="Kwok J.S."/>
            <person name="Zeng X."/>
            <person name="Yang Z."/>
            <person name="Xiao X.J."/>
            <person name="Lau C.P."/>
            <person name="Li Y."/>
            <person name="Huang Z.M."/>
            <person name="Ba J.G."/>
            <person name="Yim A.K."/>
            <person name="Ouyang C.Y."/>
            <person name="Ngai S.M."/>
            <person name="Chan T.F."/>
            <person name="Leung E.L."/>
            <person name="Liu L."/>
            <person name="Liu Z.G."/>
            <person name="Tsui S.K."/>
        </authorList>
    </citation>
    <scope>NUCLEOTIDE SEQUENCE [LARGE SCALE GENOMIC DNA]</scope>
    <source>
        <strain evidence="1">Derp</strain>
    </source>
</reference>
<proteinExistence type="predicted"/>
<comment type="caution">
    <text evidence="1">The sequence shown here is derived from an EMBL/GenBank/DDBJ whole genome shotgun (WGS) entry which is preliminary data.</text>
</comment>
<reference evidence="1 2" key="2">
    <citation type="journal article" date="2022" name="Mol. Biol. Evol.">
        <title>Comparative Genomics Reveals Insights into the Divergent Evolution of Astigmatic Mites and Household Pest Adaptations.</title>
        <authorList>
            <person name="Xiong Q."/>
            <person name="Wan A.T."/>
            <person name="Liu X."/>
            <person name="Fung C.S."/>
            <person name="Xiao X."/>
            <person name="Malainual N."/>
            <person name="Hou J."/>
            <person name="Wang L."/>
            <person name="Wang M."/>
            <person name="Yang K.Y."/>
            <person name="Cui Y."/>
            <person name="Leung E.L."/>
            <person name="Nong W."/>
            <person name="Shin S.K."/>
            <person name="Au S.W."/>
            <person name="Jeong K.Y."/>
            <person name="Chew F.T."/>
            <person name="Hui J.H."/>
            <person name="Leung T.F."/>
            <person name="Tungtrongchitr A."/>
            <person name="Zhong N."/>
            <person name="Liu Z."/>
            <person name="Tsui S.K."/>
        </authorList>
    </citation>
    <scope>NUCLEOTIDE SEQUENCE [LARGE SCALE GENOMIC DNA]</scope>
    <source>
        <strain evidence="1">Derp</strain>
    </source>
</reference>